<sequence>MESLFSVYSGKKEKDKSFYNKNRNNHIKVGFLFYLNKILFFIIVFMYFAYVIELSSKWEKWDFYINGGAKRQLDTREKE</sequence>
<keyword evidence="1" id="KW-1133">Transmembrane helix</keyword>
<evidence type="ECO:0000313" key="2">
    <source>
        <dbReference type="EMBL" id="EUK17945.1"/>
    </source>
</evidence>
<organism evidence="2 3">
    <name type="scientific">Commensalibacter papalotli</name>
    <name type="common">ex Servin-Garciduenas et al. 2014</name>
    <dbReference type="NCBI Taxonomy" id="1208583"/>
    <lineage>
        <taxon>Bacteria</taxon>
        <taxon>Pseudomonadati</taxon>
        <taxon>Pseudomonadota</taxon>
        <taxon>Alphaproteobacteria</taxon>
        <taxon>Acetobacterales</taxon>
        <taxon>Acetobacteraceae</taxon>
    </lineage>
</organism>
<dbReference type="AlphaFoldDB" id="W7DSP5"/>
<dbReference type="EMBL" id="ATSX01000002">
    <property type="protein sequence ID" value="EUK17945.1"/>
    <property type="molecule type" value="Genomic_DNA"/>
</dbReference>
<name>W7DSP5_9PROT</name>
<reference evidence="2 3" key="1">
    <citation type="journal article" date="2014" name="Genome Announc.">
        <title>Draft Genome Sequence of Commensalibacter papalotli MX01, a Symbiont Identified from the Guts of Overwintering Monarch Butterflies.</title>
        <authorList>
            <person name="Servin-Garciduenas L.E."/>
            <person name="Sanchez-Quinto A."/>
            <person name="Martinez-Romero E."/>
        </authorList>
    </citation>
    <scope>NUCLEOTIDE SEQUENCE [LARGE SCALE GENOMIC DNA]</scope>
    <source>
        <strain evidence="3">MX-MONARCH01</strain>
    </source>
</reference>
<keyword evidence="3" id="KW-1185">Reference proteome</keyword>
<dbReference type="RefSeq" id="WP_034339779.1">
    <property type="nucleotide sequence ID" value="NZ_ATSX01000002.1"/>
</dbReference>
<protein>
    <submittedName>
        <fullName evidence="2">Uncharacterized protein</fullName>
    </submittedName>
</protein>
<dbReference type="Proteomes" id="UP000019250">
    <property type="component" value="Unassembled WGS sequence"/>
</dbReference>
<gene>
    <name evidence="2" type="ORF">COMX_08130</name>
</gene>
<keyword evidence="1" id="KW-0472">Membrane</keyword>
<comment type="caution">
    <text evidence="2">The sequence shown here is derived from an EMBL/GenBank/DDBJ whole genome shotgun (WGS) entry which is preliminary data.</text>
</comment>
<proteinExistence type="predicted"/>
<accession>W7DSP5</accession>
<feature type="transmembrane region" description="Helical" evidence="1">
    <location>
        <begin position="31"/>
        <end position="52"/>
    </location>
</feature>
<keyword evidence="1" id="KW-0812">Transmembrane</keyword>
<evidence type="ECO:0000256" key="1">
    <source>
        <dbReference type="SAM" id="Phobius"/>
    </source>
</evidence>
<evidence type="ECO:0000313" key="3">
    <source>
        <dbReference type="Proteomes" id="UP000019250"/>
    </source>
</evidence>